<evidence type="ECO:0000313" key="10">
    <source>
        <dbReference type="EMBL" id="QKN23578.1"/>
    </source>
</evidence>
<evidence type="ECO:0000256" key="7">
    <source>
        <dbReference type="SAM" id="Phobius"/>
    </source>
</evidence>
<dbReference type="InterPro" id="IPR036837">
    <property type="entry name" value="Cation_efflux_CTD_sf"/>
</dbReference>
<accession>A0A859DP40</accession>
<dbReference type="PANTHER" id="PTHR43840:SF50">
    <property type="entry name" value="MANGANESE EFFLUX SYSTEM PROTEIN MNES"/>
    <property type="match status" value="1"/>
</dbReference>
<dbReference type="AlphaFoldDB" id="A0A859DP40"/>
<evidence type="ECO:0000313" key="11">
    <source>
        <dbReference type="EMBL" id="QKO29746.1"/>
    </source>
</evidence>
<dbReference type="InterPro" id="IPR050291">
    <property type="entry name" value="CDF_Transporter"/>
</dbReference>
<protein>
    <submittedName>
        <fullName evidence="10">Cation diffusion facilitator family transporter</fullName>
    </submittedName>
</protein>
<dbReference type="KEGG" id="clf:GJQ69_03205"/>
<dbReference type="SUPFAM" id="SSF160240">
    <property type="entry name" value="Cation efflux protein cytoplasmic domain-like"/>
    <property type="match status" value="1"/>
</dbReference>
<feature type="domain" description="Cation efflux protein transmembrane" evidence="8">
    <location>
        <begin position="31"/>
        <end position="222"/>
    </location>
</feature>
<feature type="domain" description="Cation efflux protein cytoplasmic" evidence="9">
    <location>
        <begin position="227"/>
        <end position="303"/>
    </location>
</feature>
<evidence type="ECO:0000256" key="6">
    <source>
        <dbReference type="ARBA" id="ARBA00023136"/>
    </source>
</evidence>
<keyword evidence="6 7" id="KW-0472">Membrane</keyword>
<dbReference type="Proteomes" id="UP000509623">
    <property type="component" value="Chromosome"/>
</dbReference>
<evidence type="ECO:0000259" key="9">
    <source>
        <dbReference type="Pfam" id="PF16916"/>
    </source>
</evidence>
<dbReference type="InterPro" id="IPR058533">
    <property type="entry name" value="Cation_efflux_TM"/>
</dbReference>
<keyword evidence="13" id="KW-1185">Reference proteome</keyword>
<reference evidence="11" key="3">
    <citation type="journal article" date="2022" name="Int. J. Syst. Evol. Microbiol.">
        <title>Caproicibacterium lactatifermentans sp. nov., isolated from pit clay used for the production of Chinese strong aroma-type liquor.</title>
        <authorList>
            <person name="Wang H."/>
            <person name="Gu Y."/>
            <person name="Zhao D."/>
            <person name="Qiao Z."/>
            <person name="Zheng J."/>
            <person name="Gao J."/>
            <person name="Ren C."/>
            <person name="Xu Y."/>
        </authorList>
    </citation>
    <scope>NUCLEOTIDE SEQUENCE</scope>
    <source>
        <strain evidence="11">JNU-WLY1368</strain>
    </source>
</reference>
<reference evidence="11" key="2">
    <citation type="journal article" date="2021" name="Appl. Environ. Microbiol.">
        <title>Adaptability of a Caproate-Producing Bacterium Contributes to Its Dominance in an Anaerobic Fermentation System.</title>
        <authorList>
            <person name="Wang H."/>
            <person name="Gu Y."/>
            <person name="Zhou W."/>
            <person name="Zhao D."/>
            <person name="Qiao Z."/>
            <person name="Zheng J."/>
            <person name="Gao J."/>
            <person name="Chen X."/>
            <person name="Ren C."/>
            <person name="Xu Y."/>
        </authorList>
    </citation>
    <scope>NUCLEOTIDE SEQUENCE</scope>
    <source>
        <strain evidence="11">JNU-WLY1368</strain>
    </source>
</reference>
<dbReference type="EMBL" id="CP046051">
    <property type="protein sequence ID" value="QKN23578.1"/>
    <property type="molecule type" value="Genomic_DNA"/>
</dbReference>
<dbReference type="NCBIfam" id="TIGR01297">
    <property type="entry name" value="CDF"/>
    <property type="match status" value="1"/>
</dbReference>
<evidence type="ECO:0000256" key="1">
    <source>
        <dbReference type="ARBA" id="ARBA00004141"/>
    </source>
</evidence>
<organism evidence="10 12">
    <name type="scientific">Caproicibacterium lactatifermentans</name>
    <dbReference type="NCBI Taxonomy" id="2666138"/>
    <lineage>
        <taxon>Bacteria</taxon>
        <taxon>Bacillati</taxon>
        <taxon>Bacillota</taxon>
        <taxon>Clostridia</taxon>
        <taxon>Eubacteriales</taxon>
        <taxon>Oscillospiraceae</taxon>
        <taxon>Caproicibacterium</taxon>
    </lineage>
</organism>
<evidence type="ECO:0000313" key="12">
    <source>
        <dbReference type="Proteomes" id="UP000501316"/>
    </source>
</evidence>
<dbReference type="Proteomes" id="UP000501316">
    <property type="component" value="Chromosome"/>
</dbReference>
<evidence type="ECO:0000256" key="4">
    <source>
        <dbReference type="ARBA" id="ARBA00022692"/>
    </source>
</evidence>
<keyword evidence="4 7" id="KW-0812">Transmembrane</keyword>
<comment type="subcellular location">
    <subcellularLocation>
        <location evidence="1">Membrane</location>
        <topology evidence="1">Multi-pass membrane protein</topology>
    </subcellularLocation>
</comment>
<dbReference type="EMBL" id="CP046161">
    <property type="protein sequence ID" value="QKO29746.1"/>
    <property type="molecule type" value="Genomic_DNA"/>
</dbReference>
<dbReference type="RefSeq" id="WP_086036090.1">
    <property type="nucleotide sequence ID" value="NZ_CP046051.1"/>
</dbReference>
<name>A0A859DP40_9FIRM</name>
<dbReference type="GO" id="GO:0008324">
    <property type="term" value="F:monoatomic cation transmembrane transporter activity"/>
    <property type="evidence" value="ECO:0007669"/>
    <property type="project" value="InterPro"/>
</dbReference>
<dbReference type="Gene3D" id="3.30.70.1350">
    <property type="entry name" value="Cation efflux protein, cytoplasmic domain"/>
    <property type="match status" value="1"/>
</dbReference>
<dbReference type="InterPro" id="IPR027470">
    <property type="entry name" value="Cation_efflux_CTD"/>
</dbReference>
<evidence type="ECO:0000256" key="3">
    <source>
        <dbReference type="ARBA" id="ARBA00022448"/>
    </source>
</evidence>
<feature type="transmembrane region" description="Helical" evidence="7">
    <location>
        <begin position="97"/>
        <end position="115"/>
    </location>
</feature>
<dbReference type="Pfam" id="PF01545">
    <property type="entry name" value="Cation_efflux"/>
    <property type="match status" value="1"/>
</dbReference>
<evidence type="ECO:0000259" key="8">
    <source>
        <dbReference type="Pfam" id="PF01545"/>
    </source>
</evidence>
<dbReference type="SUPFAM" id="SSF161111">
    <property type="entry name" value="Cation efflux protein transmembrane domain-like"/>
    <property type="match status" value="1"/>
</dbReference>
<dbReference type="InterPro" id="IPR027469">
    <property type="entry name" value="Cation_efflux_TMD_sf"/>
</dbReference>
<dbReference type="Gene3D" id="1.20.1510.10">
    <property type="entry name" value="Cation efflux protein transmembrane domain"/>
    <property type="match status" value="1"/>
</dbReference>
<dbReference type="GO" id="GO:0016020">
    <property type="term" value="C:membrane"/>
    <property type="evidence" value="ECO:0007669"/>
    <property type="project" value="UniProtKB-SubCell"/>
</dbReference>
<proteinExistence type="inferred from homology"/>
<feature type="transmembrane region" description="Helical" evidence="7">
    <location>
        <begin position="198"/>
        <end position="215"/>
    </location>
</feature>
<gene>
    <name evidence="10" type="ORF">GJQ69_03205</name>
    <name evidence="11" type="ORF">GKP14_01160</name>
</gene>
<feature type="transmembrane region" description="Helical" evidence="7">
    <location>
        <begin position="127"/>
        <end position="147"/>
    </location>
</feature>
<evidence type="ECO:0000256" key="5">
    <source>
        <dbReference type="ARBA" id="ARBA00022989"/>
    </source>
</evidence>
<evidence type="ECO:0000256" key="2">
    <source>
        <dbReference type="ARBA" id="ARBA00008114"/>
    </source>
</evidence>
<evidence type="ECO:0000313" key="13">
    <source>
        <dbReference type="Proteomes" id="UP000509623"/>
    </source>
</evidence>
<comment type="similarity">
    <text evidence="2">Belongs to the cation diffusion facilitator (CDF) transporter (TC 2.A.4) family.</text>
</comment>
<dbReference type="FunFam" id="1.20.1510.10:FF:000006">
    <property type="entry name" value="Divalent cation efflux transporter"/>
    <property type="match status" value="1"/>
</dbReference>
<feature type="transmembrane region" description="Helical" evidence="7">
    <location>
        <begin position="28"/>
        <end position="47"/>
    </location>
</feature>
<keyword evidence="5 7" id="KW-1133">Transmembrane helix</keyword>
<dbReference type="InterPro" id="IPR002524">
    <property type="entry name" value="Cation_efflux"/>
</dbReference>
<sequence>MTDFLVRHFVPNHEHTEEQQVRASYGRFAGIVGVVTNLLLAVMKFIAGTLFHSLAITADAVNNLSDSASSIVTLMGFKLAEKPADEEHPFGHERIEYISGLIVSIAVLFVGIQLVEEAVGKIVSPQAAKIGVLSIVILLISIAVKLWQSVFYRKVAKQIDSATLTATAADSRNDVFSTAAILFGIIITKLTGFNLDGYVGLAVAVLIIVTGIQLIKETSNPLLGQAPSKELVNSIYKDITSYDGILGVHDLTVHNYGPNRWFASVHCEVDAHQDVLVSHDLIDNIERTVGQKLGIQLLIHMDPIIADDPRTNELCHQVSEMVKAVEPRSTIHDFRVVWGPTHSNLIFDVCVPFSCNLTDEEVRNRVKMGVRALSDTYYPVVTVDRDYVPCSASEHGERA</sequence>
<keyword evidence="3" id="KW-0813">Transport</keyword>
<dbReference type="Pfam" id="PF16916">
    <property type="entry name" value="ZT_dimer"/>
    <property type="match status" value="1"/>
</dbReference>
<reference evidence="12 13" key="1">
    <citation type="submission" date="2019-11" db="EMBL/GenBank/DDBJ databases">
        <authorList>
            <person name="Ren C."/>
            <person name="Wang H."/>
            <person name="Xu Y."/>
        </authorList>
    </citation>
    <scope>NUCLEOTIDE SEQUENCE [LARGE SCALE GENOMIC DNA]</scope>
    <source>
        <strain evidence="13">JNU-WLY1368</strain>
        <strain evidence="10 12">LBM 19010</strain>
    </source>
</reference>
<dbReference type="PANTHER" id="PTHR43840">
    <property type="entry name" value="MITOCHONDRIAL METAL TRANSPORTER 1-RELATED"/>
    <property type="match status" value="1"/>
</dbReference>